<dbReference type="SUPFAM" id="SSF55961">
    <property type="entry name" value="Bet v1-like"/>
    <property type="match status" value="1"/>
</dbReference>
<dbReference type="Gene3D" id="3.30.530.20">
    <property type="match status" value="1"/>
</dbReference>
<protein>
    <submittedName>
        <fullName evidence="3">SRPBCC family protein</fullName>
    </submittedName>
</protein>
<name>A0AB39XVK6_9ACTN</name>
<dbReference type="PANTHER" id="PTHR33824:SF7">
    <property type="entry name" value="POLYKETIDE CYCLASE_DEHYDRASE AND LIPID TRANSPORT SUPERFAMILY PROTEIN"/>
    <property type="match status" value="1"/>
</dbReference>
<dbReference type="Pfam" id="PF03364">
    <property type="entry name" value="Polyketide_cyc"/>
    <property type="match status" value="1"/>
</dbReference>
<gene>
    <name evidence="3" type="ORF">AB5J51_02015</name>
</gene>
<evidence type="ECO:0000313" key="3">
    <source>
        <dbReference type="EMBL" id="XDV61802.1"/>
    </source>
</evidence>
<accession>A0AB39XVK6</accession>
<dbReference type="AlphaFoldDB" id="A0AB39XVK6"/>
<reference evidence="3" key="1">
    <citation type="submission" date="2024-08" db="EMBL/GenBank/DDBJ databases">
        <authorList>
            <person name="Yu S.T."/>
        </authorList>
    </citation>
    <scope>NUCLEOTIDE SEQUENCE</scope>
    <source>
        <strain evidence="3">R33</strain>
    </source>
</reference>
<proteinExistence type="predicted"/>
<feature type="region of interest" description="Disordered" evidence="1">
    <location>
        <begin position="266"/>
        <end position="362"/>
    </location>
</feature>
<dbReference type="PANTHER" id="PTHR33824">
    <property type="entry name" value="POLYKETIDE CYCLASE/DEHYDRASE AND LIPID TRANSPORT SUPERFAMILY PROTEIN"/>
    <property type="match status" value="1"/>
</dbReference>
<feature type="domain" description="Coenzyme Q-binding protein COQ10 START" evidence="2">
    <location>
        <begin position="119"/>
        <end position="242"/>
    </location>
</feature>
<organism evidence="3">
    <name type="scientific">Streptomyces sp. R33</name>
    <dbReference type="NCBI Taxonomy" id="3238629"/>
    <lineage>
        <taxon>Bacteria</taxon>
        <taxon>Bacillati</taxon>
        <taxon>Actinomycetota</taxon>
        <taxon>Actinomycetes</taxon>
        <taxon>Kitasatosporales</taxon>
        <taxon>Streptomycetaceae</taxon>
        <taxon>Streptomyces</taxon>
    </lineage>
</organism>
<sequence>MATSDRKGSSESLSGMDKLLKELSGYLAAQADQLADKATDKLSDVTDQLYDVADNKGSLSDVVGIGGRLLQGDSPLKAIASQKFGDLKDKVTEAFGGGKGRGRKSSGGKVVNIVEALDVGLPLRTVYDHWTQYEDFSGFTKGVRDVSRDDDTTSDWKVKVGPSTRSWKATVQEQVPDDRIVWTSQGAKGTTRGCVTFHELAPSLTRIVIVVEYYPSGLFEKTGNLWRAQGRRLRLDLKNFLRHAMLTTDEPEGWRGEIRDGEVVQTHEEALEEEQAEETEEGEYGDGGAEEDEEEYADGEEQDEEGDEDEDAQYSDEELEEEDEEPEEEPEEEPDEEPDEEAEEQEDEEPAPPRRRRQRQPA</sequence>
<feature type="compositionally biased region" description="Acidic residues" evidence="1">
    <location>
        <begin position="270"/>
        <end position="350"/>
    </location>
</feature>
<evidence type="ECO:0000256" key="1">
    <source>
        <dbReference type="SAM" id="MobiDB-lite"/>
    </source>
</evidence>
<dbReference type="InterPro" id="IPR023393">
    <property type="entry name" value="START-like_dom_sf"/>
</dbReference>
<dbReference type="RefSeq" id="WP_369776534.1">
    <property type="nucleotide sequence ID" value="NZ_CP165727.1"/>
</dbReference>
<dbReference type="EMBL" id="CP165727">
    <property type="protein sequence ID" value="XDV61802.1"/>
    <property type="molecule type" value="Genomic_DNA"/>
</dbReference>
<evidence type="ECO:0000259" key="2">
    <source>
        <dbReference type="Pfam" id="PF03364"/>
    </source>
</evidence>
<dbReference type="CDD" id="cd07817">
    <property type="entry name" value="SRPBCC_8"/>
    <property type="match status" value="1"/>
</dbReference>
<dbReference type="InterPro" id="IPR047137">
    <property type="entry name" value="ORF3"/>
</dbReference>
<dbReference type="InterPro" id="IPR005031">
    <property type="entry name" value="COQ10_START"/>
</dbReference>
<feature type="compositionally biased region" description="Basic residues" evidence="1">
    <location>
        <begin position="353"/>
        <end position="362"/>
    </location>
</feature>